<gene>
    <name evidence="4" type="ORF">SAMN05660830_01144</name>
</gene>
<proteinExistence type="predicted"/>
<comment type="caution">
    <text evidence="4">The sequence shown here is derived from an EMBL/GenBank/DDBJ whole genome shotgun (WGS) entry which is preliminary data.</text>
</comment>
<evidence type="ECO:0000256" key="1">
    <source>
        <dbReference type="PROSITE-ProRule" id="PRU00339"/>
    </source>
</evidence>
<sequence>MRKLLVCCCLLLVGLVSGCVHQQRIEWCNYSQTYYAMLKEPTPVLIKEHQDELLHIIDNAETKNKPVPPGVFAEYGYMLAKEGKTKQAVAYYEREVAAYPESEQFVSMLVRMATPDGDAGGDVAKDVAAEKKQAAEKPAKK</sequence>
<feature type="signal peptide" evidence="3">
    <location>
        <begin position="1"/>
        <end position="22"/>
    </location>
</feature>
<evidence type="ECO:0000256" key="2">
    <source>
        <dbReference type="SAM" id="MobiDB-lite"/>
    </source>
</evidence>
<feature type="compositionally biased region" description="Basic and acidic residues" evidence="2">
    <location>
        <begin position="123"/>
        <end position="141"/>
    </location>
</feature>
<dbReference type="Pfam" id="PF16068">
    <property type="entry name" value="DUF4810"/>
    <property type="match status" value="1"/>
</dbReference>
<dbReference type="InterPro" id="IPR019734">
    <property type="entry name" value="TPR_rpt"/>
</dbReference>
<evidence type="ECO:0000313" key="5">
    <source>
        <dbReference type="Proteomes" id="UP000184001"/>
    </source>
</evidence>
<keyword evidence="3" id="KW-0732">Signal</keyword>
<feature type="repeat" description="TPR" evidence="1">
    <location>
        <begin position="69"/>
        <end position="102"/>
    </location>
</feature>
<dbReference type="PROSITE" id="PS51257">
    <property type="entry name" value="PROKAR_LIPOPROTEIN"/>
    <property type="match status" value="1"/>
</dbReference>
<reference evidence="4 5" key="1">
    <citation type="submission" date="2016-11" db="EMBL/GenBank/DDBJ databases">
        <authorList>
            <person name="Varghese N."/>
            <person name="Submissions S."/>
        </authorList>
    </citation>
    <scope>NUCLEOTIDE SEQUENCE [LARGE SCALE GENOMIC DNA]</scope>
    <source>
        <strain evidence="4 5">DSM 17919</strain>
    </source>
</reference>
<dbReference type="Proteomes" id="UP000184001">
    <property type="component" value="Unassembled WGS sequence"/>
</dbReference>
<feature type="region of interest" description="Disordered" evidence="2">
    <location>
        <begin position="120"/>
        <end position="141"/>
    </location>
</feature>
<dbReference type="EMBL" id="FQZR01000002">
    <property type="protein sequence ID" value="SHI83426.1"/>
    <property type="molecule type" value="Genomic_DNA"/>
</dbReference>
<dbReference type="PROSITE" id="PS50005">
    <property type="entry name" value="TPR"/>
    <property type="match status" value="1"/>
</dbReference>
<feature type="chain" id="PRO_5034409205" description="DUF4810 domain-containing protein" evidence="3">
    <location>
        <begin position="23"/>
        <end position="141"/>
    </location>
</feature>
<name>A0A8G2F7C7_9BACT</name>
<evidence type="ECO:0000313" key="4">
    <source>
        <dbReference type="EMBL" id="SHI83426.1"/>
    </source>
</evidence>
<protein>
    <recommendedName>
        <fullName evidence="6">DUF4810 domain-containing protein</fullName>
    </recommendedName>
</protein>
<evidence type="ECO:0000256" key="3">
    <source>
        <dbReference type="SAM" id="SignalP"/>
    </source>
</evidence>
<organism evidence="4 5">
    <name type="scientific">Halodesulfovibrio aestuarii</name>
    <dbReference type="NCBI Taxonomy" id="126333"/>
    <lineage>
        <taxon>Bacteria</taxon>
        <taxon>Pseudomonadati</taxon>
        <taxon>Thermodesulfobacteriota</taxon>
        <taxon>Desulfovibrionia</taxon>
        <taxon>Desulfovibrionales</taxon>
        <taxon>Desulfovibrionaceae</taxon>
        <taxon>Halodesulfovibrio</taxon>
    </lineage>
</organism>
<dbReference type="InterPro" id="IPR014508">
    <property type="entry name" value="UCP020555_TPR-like"/>
</dbReference>
<keyword evidence="1" id="KW-0802">TPR repeat</keyword>
<evidence type="ECO:0008006" key="6">
    <source>
        <dbReference type="Google" id="ProtNLM"/>
    </source>
</evidence>
<dbReference type="AlphaFoldDB" id="A0A8G2F7C7"/>
<accession>A0A8G2F7C7</accession>
<dbReference type="RefSeq" id="WP_020002260.1">
    <property type="nucleotide sequence ID" value="NZ_CP192219.1"/>
</dbReference>